<evidence type="ECO:0000313" key="1">
    <source>
        <dbReference type="EMBL" id="CAG9290676.1"/>
    </source>
</evidence>
<gene>
    <name evidence="1" type="ORF">PTTT1_LOCUS45560</name>
</gene>
<evidence type="ECO:0008006" key="2">
    <source>
        <dbReference type="Google" id="ProtNLM"/>
    </source>
</evidence>
<accession>A0A8J9SEL6</accession>
<reference evidence="1" key="1">
    <citation type="submission" date="2022-02" db="EMBL/GenBank/DDBJ databases">
        <authorList>
            <person name="Giguere J D."/>
        </authorList>
    </citation>
    <scope>NUCLEOTIDE SEQUENCE</scope>
    <source>
        <strain evidence="1">CCAP 1055/1</strain>
    </source>
</reference>
<sequence>MSSAAVAGTFRKSPQWRWAVAGWGLFVAENTLLSENRTYLIQQLGGEEQYHMAYGLCSTAATASIAYGYYVLTRGAHAEAHGSVHPAAFRGTVPPIPRLVASWTLLSLGLVMASQALPKLQIPVALVDAPPPESTDRTTVDTTRVTTATTPIAGTPTPTAAAPSRSYRFQIRCPFDFTDQSHHKADGAAVVGLDRVSRHPGLWSFAAIGLGVAGLQRSVPLALWWTGPAAVAWIGGAHQDSRFRRGLGGHYDPVYASQTSNLPMVALLTGQQGNVTESLTKLLGSELKLLNALGATAAAAVFVLSRGRRRV</sequence>
<dbReference type="AlphaFoldDB" id="A0A8J9SEL6"/>
<proteinExistence type="predicted"/>
<dbReference type="EMBL" id="OU594946">
    <property type="protein sequence ID" value="CAG9290676.1"/>
    <property type="molecule type" value="Genomic_DNA"/>
</dbReference>
<dbReference type="OMA" id="CASIAYG"/>
<organism evidence="1">
    <name type="scientific">Phaeodactylum tricornutum</name>
    <name type="common">Diatom</name>
    <dbReference type="NCBI Taxonomy" id="2850"/>
    <lineage>
        <taxon>Eukaryota</taxon>
        <taxon>Sar</taxon>
        <taxon>Stramenopiles</taxon>
        <taxon>Ochrophyta</taxon>
        <taxon>Bacillariophyta</taxon>
        <taxon>Bacillariophyceae</taxon>
        <taxon>Bacillariophycidae</taxon>
        <taxon>Naviculales</taxon>
        <taxon>Phaeodactylaceae</taxon>
        <taxon>Phaeodactylum</taxon>
    </lineage>
</organism>
<name>A0A8J9SEL6_PHATR</name>
<protein>
    <recommendedName>
        <fullName evidence="2">NnrU domain-containing protein</fullName>
    </recommendedName>
</protein>
<dbReference type="Proteomes" id="UP000836788">
    <property type="component" value="Chromosome 5"/>
</dbReference>